<dbReference type="EMBL" id="JACHGY010000001">
    <property type="protein sequence ID" value="MBB6429425.1"/>
    <property type="molecule type" value="Genomic_DNA"/>
</dbReference>
<dbReference type="Proteomes" id="UP000541810">
    <property type="component" value="Unassembled WGS sequence"/>
</dbReference>
<organism evidence="2 3">
    <name type="scientific">Algisphaera agarilytica</name>
    <dbReference type="NCBI Taxonomy" id="1385975"/>
    <lineage>
        <taxon>Bacteria</taxon>
        <taxon>Pseudomonadati</taxon>
        <taxon>Planctomycetota</taxon>
        <taxon>Phycisphaerae</taxon>
        <taxon>Phycisphaerales</taxon>
        <taxon>Phycisphaeraceae</taxon>
        <taxon>Algisphaera</taxon>
    </lineage>
</organism>
<dbReference type="RefSeq" id="WP_184677004.1">
    <property type="nucleotide sequence ID" value="NZ_JACHGY010000001.1"/>
</dbReference>
<feature type="transmembrane region" description="Helical" evidence="1">
    <location>
        <begin position="163"/>
        <end position="187"/>
    </location>
</feature>
<feature type="transmembrane region" description="Helical" evidence="1">
    <location>
        <begin position="87"/>
        <end position="108"/>
    </location>
</feature>
<evidence type="ECO:0000313" key="2">
    <source>
        <dbReference type="EMBL" id="MBB6429425.1"/>
    </source>
</evidence>
<feature type="transmembrane region" description="Helical" evidence="1">
    <location>
        <begin position="46"/>
        <end position="67"/>
    </location>
</feature>
<keyword evidence="1" id="KW-1133">Transmembrane helix</keyword>
<dbReference type="AlphaFoldDB" id="A0A7X0H558"/>
<keyword evidence="3" id="KW-1185">Reference proteome</keyword>
<evidence type="ECO:0000313" key="3">
    <source>
        <dbReference type="Proteomes" id="UP000541810"/>
    </source>
</evidence>
<proteinExistence type="predicted"/>
<evidence type="ECO:0000256" key="1">
    <source>
        <dbReference type="SAM" id="Phobius"/>
    </source>
</evidence>
<protein>
    <submittedName>
        <fullName evidence="2">Uncharacterized protein</fullName>
    </submittedName>
</protein>
<accession>A0A7X0H558</accession>
<gene>
    <name evidence="2" type="ORF">HNQ40_001231</name>
</gene>
<sequence>MTNPRRTETLRLPHTIEASRPVFVYENEAGPTITDRSIKRRCISGLIFGLIGVPGLAVCAHGVWAVIRAFLDHAPGSYARADETTLGISIVAGGLFLVTVSLALLVALRMHRSFSVQVDRFDQRCVCRSRLLGITLRRIQFDLKHLTCEPLSAHRMAEYKEKVTFLGALVTLIAVFAGPLGWIILLVSQSVRSRGQAARSRPLTQEWIKLRFGDPDRSESVEVYLLEEDLAEQFVLALDRTGDGYIRSTT</sequence>
<name>A0A7X0H558_9BACT</name>
<keyword evidence="1" id="KW-0812">Transmembrane</keyword>
<reference evidence="2 3" key="1">
    <citation type="submission" date="2020-08" db="EMBL/GenBank/DDBJ databases">
        <title>Genomic Encyclopedia of Type Strains, Phase IV (KMG-IV): sequencing the most valuable type-strain genomes for metagenomic binning, comparative biology and taxonomic classification.</title>
        <authorList>
            <person name="Goeker M."/>
        </authorList>
    </citation>
    <scope>NUCLEOTIDE SEQUENCE [LARGE SCALE GENOMIC DNA]</scope>
    <source>
        <strain evidence="2 3">DSM 103725</strain>
    </source>
</reference>
<comment type="caution">
    <text evidence="2">The sequence shown here is derived from an EMBL/GenBank/DDBJ whole genome shotgun (WGS) entry which is preliminary data.</text>
</comment>
<keyword evidence="1" id="KW-0472">Membrane</keyword>